<evidence type="ECO:0000313" key="1">
    <source>
        <dbReference type="EMBL" id="VEL10148.1"/>
    </source>
</evidence>
<organism evidence="1 2">
    <name type="scientific">Protopolystoma xenopodis</name>
    <dbReference type="NCBI Taxonomy" id="117903"/>
    <lineage>
        <taxon>Eukaryota</taxon>
        <taxon>Metazoa</taxon>
        <taxon>Spiralia</taxon>
        <taxon>Lophotrochozoa</taxon>
        <taxon>Platyhelminthes</taxon>
        <taxon>Monogenea</taxon>
        <taxon>Polyopisthocotylea</taxon>
        <taxon>Polystomatidea</taxon>
        <taxon>Polystomatidae</taxon>
        <taxon>Protopolystoma</taxon>
    </lineage>
</organism>
<dbReference type="EMBL" id="CAAALY010008184">
    <property type="protein sequence ID" value="VEL10148.1"/>
    <property type="molecule type" value="Genomic_DNA"/>
</dbReference>
<dbReference type="Proteomes" id="UP000784294">
    <property type="component" value="Unassembled WGS sequence"/>
</dbReference>
<dbReference type="AlphaFoldDB" id="A0A448WF33"/>
<accession>A0A448WF33</accession>
<comment type="caution">
    <text evidence="1">The sequence shown here is derived from an EMBL/GenBank/DDBJ whole genome shotgun (WGS) entry which is preliminary data.</text>
</comment>
<evidence type="ECO:0000313" key="2">
    <source>
        <dbReference type="Proteomes" id="UP000784294"/>
    </source>
</evidence>
<gene>
    <name evidence="1" type="ORF">PXEA_LOCUS3588</name>
</gene>
<keyword evidence="2" id="KW-1185">Reference proteome</keyword>
<sequence>MNRRAVEGLPELWRIVPVYMRRKVEFHGMSGFEGKCLVKRFEARFHQNTTRIPLNQPSIGFAERFMLTLFPRQSRSIPSSRAFQPSSLASAAHSNALLSSAFLSPGHILAGFHSTGCNKRGSNWAHCVDSDQVSTRASDNQSLVAKLDQPQSWPTVSGKLEALSTISCNERLQSQRCLTFRPEARSHNQHLLLNSLNALDLTTR</sequence>
<name>A0A448WF33_9PLAT</name>
<feature type="non-terminal residue" evidence="1">
    <location>
        <position position="1"/>
    </location>
</feature>
<protein>
    <submittedName>
        <fullName evidence="1">Uncharacterized protein</fullName>
    </submittedName>
</protein>
<reference evidence="1" key="1">
    <citation type="submission" date="2018-11" db="EMBL/GenBank/DDBJ databases">
        <authorList>
            <consortium name="Pathogen Informatics"/>
        </authorList>
    </citation>
    <scope>NUCLEOTIDE SEQUENCE</scope>
</reference>
<proteinExistence type="predicted"/>